<comment type="caution">
    <text evidence="2">The sequence shown here is derived from an EMBL/GenBank/DDBJ whole genome shotgun (WGS) entry which is preliminary data.</text>
</comment>
<dbReference type="InterPro" id="IPR011041">
    <property type="entry name" value="Quinoprot_gluc/sorb_DH_b-prop"/>
</dbReference>
<protein>
    <submittedName>
        <fullName evidence="2">Glucose sorbosone dehydrogenase</fullName>
    </submittedName>
</protein>
<dbReference type="InterPro" id="IPR012938">
    <property type="entry name" value="Glc/Sorbosone_DH"/>
</dbReference>
<dbReference type="Proteomes" id="UP001204144">
    <property type="component" value="Unassembled WGS sequence"/>
</dbReference>
<dbReference type="Gene3D" id="2.120.10.30">
    <property type="entry name" value="TolB, C-terminal domain"/>
    <property type="match status" value="1"/>
</dbReference>
<dbReference type="Pfam" id="PF07995">
    <property type="entry name" value="GSDH"/>
    <property type="match status" value="1"/>
</dbReference>
<feature type="domain" description="Glucose/Sorbosone dehydrogenase" evidence="1">
    <location>
        <begin position="62"/>
        <end position="380"/>
    </location>
</feature>
<organism evidence="2 3">
    <name type="scientific">Lacihabitans soyangensis</name>
    <dbReference type="NCBI Taxonomy" id="869394"/>
    <lineage>
        <taxon>Bacteria</taxon>
        <taxon>Pseudomonadati</taxon>
        <taxon>Bacteroidota</taxon>
        <taxon>Cytophagia</taxon>
        <taxon>Cytophagales</taxon>
        <taxon>Leadbetterellaceae</taxon>
        <taxon>Lacihabitans</taxon>
    </lineage>
</organism>
<gene>
    <name evidence="2" type="ORF">EGI31_22945</name>
</gene>
<accession>A0AAE3KV81</accession>
<dbReference type="SUPFAM" id="SSF50952">
    <property type="entry name" value="Soluble quinoprotein glucose dehydrogenase"/>
    <property type="match status" value="1"/>
</dbReference>
<sequence length="408" mass="46448">MKKIFIIAGIIVLGFASYRKKGYLENEYIKIKWTIFKSVSQYLQKPDFEIIAEDVFPSLKFNEPISLKFFKIKDKETLFVLERGGELKKIDLIHNEAFTILNLKNIVSQDLLKGAIDFTFSVTKNTSLLFLTYSKKVKKINHLIVSSFPVSDFNKNIQLSSENIILDIESKDHQGGTVEFGKDGFLYISIGDGEDTDPKNNAQDLSKLNGKILRIDIQNKENLGYSIPTDNPYFGNKKGYREEIYAFGFRNPFRFSIDEVNNKLWVGDVGQENFEEINIVRKGGNYGWKIMEGDSCLNSQSGSQNQILQGPIYSYKHGIEGFSITGGQIYMGNKIPYLKGKYIYGDYVRGVIWALEFENQKSVQNELIGQNIGNVTAFDSDASNELYFCDMIGGKIKKIVPKKENINE</sequence>
<dbReference type="EMBL" id="RJUF01000192">
    <property type="protein sequence ID" value="MCP9765803.1"/>
    <property type="molecule type" value="Genomic_DNA"/>
</dbReference>
<evidence type="ECO:0000259" key="1">
    <source>
        <dbReference type="Pfam" id="PF07995"/>
    </source>
</evidence>
<dbReference type="PANTHER" id="PTHR19328">
    <property type="entry name" value="HEDGEHOG-INTERACTING PROTEIN"/>
    <property type="match status" value="1"/>
</dbReference>
<name>A0AAE3KV81_9BACT</name>
<dbReference type="AlphaFoldDB" id="A0AAE3KV81"/>
<keyword evidence="3" id="KW-1185">Reference proteome</keyword>
<reference evidence="2 3" key="1">
    <citation type="submission" date="2018-11" db="EMBL/GenBank/DDBJ databases">
        <title>Novel bacteria species description.</title>
        <authorList>
            <person name="Han J.-H."/>
        </authorList>
    </citation>
    <scope>NUCLEOTIDE SEQUENCE [LARGE SCALE GENOMIC DNA]</scope>
    <source>
        <strain evidence="2 3">KCTC23259</strain>
    </source>
</reference>
<dbReference type="RefSeq" id="WP_255039508.1">
    <property type="nucleotide sequence ID" value="NZ_RJUF01000192.1"/>
</dbReference>
<dbReference type="InterPro" id="IPR011042">
    <property type="entry name" value="6-blade_b-propeller_TolB-like"/>
</dbReference>
<dbReference type="PANTHER" id="PTHR19328:SF75">
    <property type="entry name" value="ALDOSE SUGAR DEHYDROGENASE YLII"/>
    <property type="match status" value="1"/>
</dbReference>
<proteinExistence type="predicted"/>
<evidence type="ECO:0000313" key="3">
    <source>
        <dbReference type="Proteomes" id="UP001204144"/>
    </source>
</evidence>
<evidence type="ECO:0000313" key="2">
    <source>
        <dbReference type="EMBL" id="MCP9765803.1"/>
    </source>
</evidence>